<dbReference type="EMBL" id="JACJHR010000064">
    <property type="protein sequence ID" value="MBB2504006.1"/>
    <property type="molecule type" value="Genomic_DNA"/>
</dbReference>
<feature type="domain" description="TOTE conflict system primase" evidence="2">
    <location>
        <begin position="72"/>
        <end position="192"/>
    </location>
</feature>
<dbReference type="RefSeq" id="WP_183126092.1">
    <property type="nucleotide sequence ID" value="NZ_JACJHR010000064.1"/>
</dbReference>
<feature type="compositionally biased region" description="Basic residues" evidence="1">
    <location>
        <begin position="212"/>
        <end position="224"/>
    </location>
</feature>
<gene>
    <name evidence="3" type="ORF">H5411_33300</name>
</gene>
<dbReference type="Pfam" id="PF22548">
    <property type="entry name" value="AEP-TOTE"/>
    <property type="match status" value="1"/>
</dbReference>
<name>A0A8E1W537_9PSEU</name>
<evidence type="ECO:0000313" key="4">
    <source>
        <dbReference type="Proteomes" id="UP000550260"/>
    </source>
</evidence>
<feature type="region of interest" description="Disordered" evidence="1">
    <location>
        <begin position="192"/>
        <end position="224"/>
    </location>
</feature>
<dbReference type="AlphaFoldDB" id="A0A8E1W537"/>
<reference evidence="3 4" key="1">
    <citation type="submission" date="2020-08" db="EMBL/GenBank/DDBJ databases">
        <title>Amycolatopsis echigonensis JCM 21831.</title>
        <authorList>
            <person name="Tedsree N."/>
            <person name="Kuncharoen N."/>
            <person name="Likhitwitayawuid K."/>
            <person name="Tanasupawat S."/>
        </authorList>
    </citation>
    <scope>NUCLEOTIDE SEQUENCE [LARGE SCALE GENOMIC DNA]</scope>
    <source>
        <strain evidence="3 4">JCM 21831</strain>
    </source>
</reference>
<dbReference type="Proteomes" id="UP000550260">
    <property type="component" value="Unassembled WGS sequence"/>
</dbReference>
<evidence type="ECO:0000259" key="2">
    <source>
        <dbReference type="Pfam" id="PF22548"/>
    </source>
</evidence>
<protein>
    <recommendedName>
        <fullName evidence="2">TOTE conflict system primase domain-containing protein</fullName>
    </recommendedName>
</protein>
<accession>A0A8E1W537</accession>
<evidence type="ECO:0000313" key="3">
    <source>
        <dbReference type="EMBL" id="MBB2504006.1"/>
    </source>
</evidence>
<evidence type="ECO:0000256" key="1">
    <source>
        <dbReference type="SAM" id="MobiDB-lite"/>
    </source>
</evidence>
<proteinExistence type="predicted"/>
<dbReference type="InterPro" id="IPR054347">
    <property type="entry name" value="TOTE_primase"/>
</dbReference>
<comment type="caution">
    <text evidence="3">The sequence shown here is derived from an EMBL/GenBank/DDBJ whole genome shotgun (WGS) entry which is preliminary data.</text>
</comment>
<sequence>MKDDLQSAKAAGLAEELAELRALTTQLRAENTRLLRLLELTPKQAAPPGPIQTGFFEAHPGPVDRRSAPEVKVDFVAALFAARIDIYATRWENSRTGKAGWLPAVRGGWRKGVRHEDRDYLPLSKDVLRTHLTGDVHVGLYPLLDGDLCWWLAADFDGPMAMLDVLAYLKAARACSVPAAWEVSRSGVGAHACSSRRSPGPSPAGHCARSTRSARKWRRSANTR</sequence>
<organism evidence="3 4">
    <name type="scientific">Amycolatopsis echigonensis</name>
    <dbReference type="NCBI Taxonomy" id="2576905"/>
    <lineage>
        <taxon>Bacteria</taxon>
        <taxon>Bacillati</taxon>
        <taxon>Actinomycetota</taxon>
        <taxon>Actinomycetes</taxon>
        <taxon>Pseudonocardiales</taxon>
        <taxon>Pseudonocardiaceae</taxon>
        <taxon>Amycolatopsis</taxon>
    </lineage>
</organism>